<keyword evidence="4" id="KW-1185">Reference proteome</keyword>
<sequence>MLSAPGGTDEHGVPGGAGQAMPDGAMPAPGGWNRFSLLVEDLTAEMERLVAAGVPLRSNVITGAGGRQLLLEDPSGNLVELFEPSSTAASGTTPEQPAP</sequence>
<dbReference type="InterPro" id="IPR029068">
    <property type="entry name" value="Glyas_Bleomycin-R_OHBP_Dase"/>
</dbReference>
<feature type="domain" description="VOC" evidence="2">
    <location>
        <begin position="1"/>
        <end position="84"/>
    </location>
</feature>
<evidence type="ECO:0000259" key="2">
    <source>
        <dbReference type="PROSITE" id="PS51819"/>
    </source>
</evidence>
<organism evidence="3 4">
    <name type="scientific">Paeniglutamicibacter sulfureus</name>
    <dbReference type="NCBI Taxonomy" id="43666"/>
    <lineage>
        <taxon>Bacteria</taxon>
        <taxon>Bacillati</taxon>
        <taxon>Actinomycetota</taxon>
        <taxon>Actinomycetes</taxon>
        <taxon>Micrococcales</taxon>
        <taxon>Micrococcaceae</taxon>
        <taxon>Paeniglutamicibacter</taxon>
    </lineage>
</organism>
<evidence type="ECO:0000313" key="4">
    <source>
        <dbReference type="Proteomes" id="UP001183817"/>
    </source>
</evidence>
<dbReference type="RefSeq" id="WP_310287444.1">
    <property type="nucleotide sequence ID" value="NZ_BAAAWO010000001.1"/>
</dbReference>
<dbReference type="InterPro" id="IPR037523">
    <property type="entry name" value="VOC_core"/>
</dbReference>
<dbReference type="EMBL" id="JAVDYI010000001">
    <property type="protein sequence ID" value="MDR7356570.1"/>
    <property type="molecule type" value="Genomic_DNA"/>
</dbReference>
<comment type="caution">
    <text evidence="3">The sequence shown here is derived from an EMBL/GenBank/DDBJ whole genome shotgun (WGS) entry which is preliminary data.</text>
</comment>
<dbReference type="PROSITE" id="PS51819">
    <property type="entry name" value="VOC"/>
    <property type="match status" value="1"/>
</dbReference>
<evidence type="ECO:0000313" key="3">
    <source>
        <dbReference type="EMBL" id="MDR7356570.1"/>
    </source>
</evidence>
<reference evidence="3 4" key="1">
    <citation type="submission" date="2023-07" db="EMBL/GenBank/DDBJ databases">
        <title>Sequencing the genomes of 1000 actinobacteria strains.</title>
        <authorList>
            <person name="Klenk H.-P."/>
        </authorList>
    </citation>
    <scope>NUCLEOTIDE SEQUENCE [LARGE SCALE GENOMIC DNA]</scope>
    <source>
        <strain evidence="3 4">DSM 20167</strain>
    </source>
</reference>
<feature type="region of interest" description="Disordered" evidence="1">
    <location>
        <begin position="1"/>
        <end position="29"/>
    </location>
</feature>
<dbReference type="Proteomes" id="UP001183817">
    <property type="component" value="Unassembled WGS sequence"/>
</dbReference>
<dbReference type="SUPFAM" id="SSF54593">
    <property type="entry name" value="Glyoxalase/Bleomycin resistance protein/Dihydroxybiphenyl dioxygenase"/>
    <property type="match status" value="1"/>
</dbReference>
<proteinExistence type="predicted"/>
<accession>A0ABU2BD53</accession>
<gene>
    <name evidence="3" type="ORF">J2S64_000261</name>
</gene>
<name>A0ABU2BD53_9MICC</name>
<evidence type="ECO:0000256" key="1">
    <source>
        <dbReference type="SAM" id="MobiDB-lite"/>
    </source>
</evidence>
<protein>
    <submittedName>
        <fullName evidence="3">Catechol 2,3-dioxygenase-like lactoylglutathione lyase family enzyme</fullName>
    </submittedName>
</protein>
<dbReference type="Gene3D" id="3.10.180.10">
    <property type="entry name" value="2,3-Dihydroxybiphenyl 1,2-Dioxygenase, domain 1"/>
    <property type="match status" value="1"/>
</dbReference>